<feature type="compositionally biased region" description="Polar residues" evidence="3">
    <location>
        <begin position="314"/>
        <end position="324"/>
    </location>
</feature>
<dbReference type="GO" id="GO:0055028">
    <property type="term" value="C:cortical microtubule"/>
    <property type="evidence" value="ECO:0007669"/>
    <property type="project" value="TreeGrafter"/>
</dbReference>
<name>A0AA88DMD9_FICCA</name>
<sequence length="563" mass="64151">MIVKVTFLVVASFAAFAVSRKQSTALKIQDGSFMDSEKVEEEEEETQTSIFPDEDKKEAKMRRSKMLNNAEETELISVLATDLEKRKVTLERKLLELYSLKEEKVFMAQLLRHLKKKSAEIDNLNVTLGYLRDEKRSLKEETKRDFLVKQQLETAKKTIVEIQRKIDVNARNVKGKVMRIEEKVCGIQEGGTAERDALVEQKFKAANGVELEVVMMRRRNKELELEKRELSVNLLAAQVKITSLSHMTEGKIMSKLEDERSMWRCGNGELSRQIERLQKDRFNMVEELVYQRWLQSCLRFEIQSKGTALHEASENSLKNDSLLNSDEKIKSPTSNPSSSYSISSNTSSSTESDQVESTVIGSSPSSQNGTSKSSSFMRKMKTFGRCKDDSSVALLAEKRRNSKRRTGLIRRFSTSMVPVKGESIVAGPMKKNKERDLTGSLDKPSCPRIRRVSFSDLVKTDNVPSSFERVVLDQSAGDLNYTQNLRTGFEGQENSKEKPEASLVTGGDSSDTRLKILEDYNSKSEIAGSMQNKDGDYNYKVYPFVVFFFFLFIFLGYFFRLQQ</sequence>
<dbReference type="Gramene" id="FCD_00022507-RA">
    <property type="protein sequence ID" value="FCD_00022507-RA:cds"/>
    <property type="gene ID" value="FCD_00022507"/>
</dbReference>
<evidence type="ECO:0000256" key="5">
    <source>
        <dbReference type="SAM" id="SignalP"/>
    </source>
</evidence>
<feature type="compositionally biased region" description="Polar residues" evidence="3">
    <location>
        <begin position="350"/>
        <end position="375"/>
    </location>
</feature>
<dbReference type="EMBL" id="BTGU01000074">
    <property type="protein sequence ID" value="GMN57938.1"/>
    <property type="molecule type" value="Genomic_DNA"/>
</dbReference>
<feature type="signal peptide" evidence="5">
    <location>
        <begin position="1"/>
        <end position="19"/>
    </location>
</feature>
<dbReference type="Proteomes" id="UP001187192">
    <property type="component" value="Unassembled WGS sequence"/>
</dbReference>
<dbReference type="GO" id="GO:0072699">
    <property type="term" value="P:protein localization to cortical microtubule cytoskeleton"/>
    <property type="evidence" value="ECO:0007669"/>
    <property type="project" value="TreeGrafter"/>
</dbReference>
<evidence type="ECO:0000256" key="1">
    <source>
        <dbReference type="ARBA" id="ARBA00023054"/>
    </source>
</evidence>
<accession>A0AA88DMD9</accession>
<keyword evidence="4" id="KW-0812">Transmembrane</keyword>
<evidence type="ECO:0000256" key="3">
    <source>
        <dbReference type="SAM" id="MobiDB-lite"/>
    </source>
</evidence>
<dbReference type="PANTHER" id="PTHR31342">
    <property type="entry name" value="PROTEIN CHUP1, CHLOROPLASTIC"/>
    <property type="match status" value="1"/>
</dbReference>
<dbReference type="InterPro" id="IPR040265">
    <property type="entry name" value="CHUP1/IPGA1-like"/>
</dbReference>
<keyword evidence="7" id="KW-1185">Reference proteome</keyword>
<protein>
    <recommendedName>
        <fullName evidence="8">Protein CHUP1, chloroplastic-like</fullName>
    </recommendedName>
</protein>
<evidence type="ECO:0000313" key="7">
    <source>
        <dbReference type="Proteomes" id="UP001187192"/>
    </source>
</evidence>
<evidence type="ECO:0000256" key="2">
    <source>
        <dbReference type="SAM" id="Coils"/>
    </source>
</evidence>
<reference evidence="6" key="1">
    <citation type="submission" date="2023-07" db="EMBL/GenBank/DDBJ databases">
        <title>draft genome sequence of fig (Ficus carica).</title>
        <authorList>
            <person name="Takahashi T."/>
            <person name="Nishimura K."/>
        </authorList>
    </citation>
    <scope>NUCLEOTIDE SEQUENCE</scope>
</reference>
<dbReference type="AlphaFoldDB" id="A0AA88DMD9"/>
<keyword evidence="4" id="KW-1133">Transmembrane helix</keyword>
<feature type="transmembrane region" description="Helical" evidence="4">
    <location>
        <begin position="541"/>
        <end position="559"/>
    </location>
</feature>
<organism evidence="6 7">
    <name type="scientific">Ficus carica</name>
    <name type="common">Common fig</name>
    <dbReference type="NCBI Taxonomy" id="3494"/>
    <lineage>
        <taxon>Eukaryota</taxon>
        <taxon>Viridiplantae</taxon>
        <taxon>Streptophyta</taxon>
        <taxon>Embryophyta</taxon>
        <taxon>Tracheophyta</taxon>
        <taxon>Spermatophyta</taxon>
        <taxon>Magnoliopsida</taxon>
        <taxon>eudicotyledons</taxon>
        <taxon>Gunneridae</taxon>
        <taxon>Pentapetalae</taxon>
        <taxon>rosids</taxon>
        <taxon>fabids</taxon>
        <taxon>Rosales</taxon>
        <taxon>Moraceae</taxon>
        <taxon>Ficeae</taxon>
        <taxon>Ficus</taxon>
    </lineage>
</organism>
<proteinExistence type="predicted"/>
<evidence type="ECO:0000313" key="6">
    <source>
        <dbReference type="EMBL" id="GMN57938.1"/>
    </source>
</evidence>
<keyword evidence="5" id="KW-0732">Signal</keyword>
<comment type="caution">
    <text evidence="6">The sequence shown here is derived from an EMBL/GenBank/DDBJ whole genome shotgun (WGS) entry which is preliminary data.</text>
</comment>
<dbReference type="PANTHER" id="PTHR31342:SF35">
    <property type="entry name" value="PROTEIN CHUP1, CHLOROPLASTIC-LIKE"/>
    <property type="match status" value="1"/>
</dbReference>
<evidence type="ECO:0000256" key="4">
    <source>
        <dbReference type="SAM" id="Phobius"/>
    </source>
</evidence>
<feature type="coiled-coil region" evidence="2">
    <location>
        <begin position="107"/>
        <end position="141"/>
    </location>
</feature>
<keyword evidence="1 2" id="KW-0175">Coiled coil</keyword>
<feature type="region of interest" description="Disordered" evidence="3">
    <location>
        <begin position="489"/>
        <end position="509"/>
    </location>
</feature>
<feature type="chain" id="PRO_5041730550" description="Protein CHUP1, chloroplastic-like" evidence="5">
    <location>
        <begin position="20"/>
        <end position="563"/>
    </location>
</feature>
<evidence type="ECO:0008006" key="8">
    <source>
        <dbReference type="Google" id="ProtNLM"/>
    </source>
</evidence>
<gene>
    <name evidence="6" type="ORF">TIFTF001_027042</name>
</gene>
<feature type="compositionally biased region" description="Low complexity" evidence="3">
    <location>
        <begin position="331"/>
        <end position="349"/>
    </location>
</feature>
<feature type="region of interest" description="Disordered" evidence="3">
    <location>
        <begin position="309"/>
        <end position="375"/>
    </location>
</feature>
<feature type="coiled-coil region" evidence="2">
    <location>
        <begin position="206"/>
        <end position="240"/>
    </location>
</feature>
<keyword evidence="4" id="KW-0472">Membrane</keyword>